<proteinExistence type="predicted"/>
<gene>
    <name evidence="1" type="ORF">EVAR_63278_1</name>
</gene>
<comment type="caution">
    <text evidence="1">The sequence shown here is derived from an EMBL/GenBank/DDBJ whole genome shotgun (WGS) entry which is preliminary data.</text>
</comment>
<sequence length="218" mass="24577">MERSARIALENSTQPIKFNNSLGPGRAHQAVGHGHSHRINDDEIQSLAIITKGVYLNKACPAWPKGTQVPGPGVLEPISVPLITTSREAIDFCPILPAPKLQYPSDLLFFFLLVFPTLSKNRKIKFKFKFKISLFHRSVLLSPGIFPGVSGKRRKIPYRGISSFRLDYCDEVRHSSRLVLRRGETRTKKVRFRILNVYGDVDDKIDHVCGLVKGDSNR</sequence>
<evidence type="ECO:0000313" key="2">
    <source>
        <dbReference type="Proteomes" id="UP000299102"/>
    </source>
</evidence>
<dbReference type="EMBL" id="BGZK01001466">
    <property type="protein sequence ID" value="GBP80528.1"/>
    <property type="molecule type" value="Genomic_DNA"/>
</dbReference>
<dbReference type="OrthoDB" id="418748at2759"/>
<evidence type="ECO:0000313" key="1">
    <source>
        <dbReference type="EMBL" id="GBP80528.1"/>
    </source>
</evidence>
<accession>A0A4C1YWP1</accession>
<reference evidence="1 2" key="1">
    <citation type="journal article" date="2019" name="Commun. Biol.">
        <title>The bagworm genome reveals a unique fibroin gene that provides high tensile strength.</title>
        <authorList>
            <person name="Kono N."/>
            <person name="Nakamura H."/>
            <person name="Ohtoshi R."/>
            <person name="Tomita M."/>
            <person name="Numata K."/>
            <person name="Arakawa K."/>
        </authorList>
    </citation>
    <scope>NUCLEOTIDE SEQUENCE [LARGE SCALE GENOMIC DNA]</scope>
</reference>
<keyword evidence="2" id="KW-1185">Reference proteome</keyword>
<protein>
    <submittedName>
        <fullName evidence="1">Uncharacterized protein</fullName>
    </submittedName>
</protein>
<dbReference type="Proteomes" id="UP000299102">
    <property type="component" value="Unassembled WGS sequence"/>
</dbReference>
<name>A0A4C1YWP1_EUMVA</name>
<organism evidence="1 2">
    <name type="scientific">Eumeta variegata</name>
    <name type="common">Bagworm moth</name>
    <name type="synonym">Eumeta japonica</name>
    <dbReference type="NCBI Taxonomy" id="151549"/>
    <lineage>
        <taxon>Eukaryota</taxon>
        <taxon>Metazoa</taxon>
        <taxon>Ecdysozoa</taxon>
        <taxon>Arthropoda</taxon>
        <taxon>Hexapoda</taxon>
        <taxon>Insecta</taxon>
        <taxon>Pterygota</taxon>
        <taxon>Neoptera</taxon>
        <taxon>Endopterygota</taxon>
        <taxon>Lepidoptera</taxon>
        <taxon>Glossata</taxon>
        <taxon>Ditrysia</taxon>
        <taxon>Tineoidea</taxon>
        <taxon>Psychidae</taxon>
        <taxon>Oiketicinae</taxon>
        <taxon>Eumeta</taxon>
    </lineage>
</organism>
<dbReference type="AlphaFoldDB" id="A0A4C1YWP1"/>